<accession>A0A4S2MJ70</accession>
<protein>
    <submittedName>
        <fullName evidence="2">Uncharacterized protein</fullName>
    </submittedName>
</protein>
<name>A0A4S2MJ70_9PEZI</name>
<feature type="compositionally biased region" description="Polar residues" evidence="1">
    <location>
        <begin position="65"/>
        <end position="77"/>
    </location>
</feature>
<keyword evidence="3" id="KW-1185">Reference proteome</keyword>
<gene>
    <name evidence="2" type="ORF">EX30DRAFT_226201</name>
</gene>
<dbReference type="InParanoid" id="A0A4S2MJ70"/>
<reference evidence="2 3" key="1">
    <citation type="submission" date="2019-04" db="EMBL/GenBank/DDBJ databases">
        <title>Comparative genomics and transcriptomics to analyze fruiting body development in filamentous ascomycetes.</title>
        <authorList>
            <consortium name="DOE Joint Genome Institute"/>
            <person name="Lutkenhaus R."/>
            <person name="Traeger S."/>
            <person name="Breuer J."/>
            <person name="Kuo A."/>
            <person name="Lipzen A."/>
            <person name="Pangilinan J."/>
            <person name="Dilworth D."/>
            <person name="Sandor L."/>
            <person name="Poggeler S."/>
            <person name="Barry K."/>
            <person name="Grigoriev I.V."/>
            <person name="Nowrousian M."/>
        </authorList>
    </citation>
    <scope>NUCLEOTIDE SEQUENCE [LARGE SCALE GENOMIC DNA]</scope>
    <source>
        <strain evidence="2 3">CBS 389.68</strain>
    </source>
</reference>
<proteinExistence type="predicted"/>
<dbReference type="EMBL" id="ML220164">
    <property type="protein sequence ID" value="TGZ76873.1"/>
    <property type="molecule type" value="Genomic_DNA"/>
</dbReference>
<dbReference type="Proteomes" id="UP000298138">
    <property type="component" value="Unassembled WGS sequence"/>
</dbReference>
<organism evidence="2 3">
    <name type="scientific">Ascodesmis nigricans</name>
    <dbReference type="NCBI Taxonomy" id="341454"/>
    <lineage>
        <taxon>Eukaryota</taxon>
        <taxon>Fungi</taxon>
        <taxon>Dikarya</taxon>
        <taxon>Ascomycota</taxon>
        <taxon>Pezizomycotina</taxon>
        <taxon>Pezizomycetes</taxon>
        <taxon>Pezizales</taxon>
        <taxon>Ascodesmidaceae</taxon>
        <taxon>Ascodesmis</taxon>
    </lineage>
</organism>
<dbReference type="AlphaFoldDB" id="A0A4S2MJ70"/>
<feature type="region of interest" description="Disordered" evidence="1">
    <location>
        <begin position="57"/>
        <end position="77"/>
    </location>
</feature>
<sequence length="98" mass="10767">MLLAVVVPVVQVGDGGGAETWNVTEIATWMDKIDALQGVVWRYAGWCAVRCGVPEDGRSSGEVGNKQTNKYPTTASIQHENPTRIVHRYQVMLSLSHE</sequence>
<evidence type="ECO:0000256" key="1">
    <source>
        <dbReference type="SAM" id="MobiDB-lite"/>
    </source>
</evidence>
<evidence type="ECO:0000313" key="2">
    <source>
        <dbReference type="EMBL" id="TGZ76873.1"/>
    </source>
</evidence>
<evidence type="ECO:0000313" key="3">
    <source>
        <dbReference type="Proteomes" id="UP000298138"/>
    </source>
</evidence>